<dbReference type="EMBL" id="CP003051">
    <property type="protein sequence ID" value="AGA92242.1"/>
    <property type="molecule type" value="Genomic_DNA"/>
</dbReference>
<evidence type="ECO:0000313" key="3">
    <source>
        <dbReference type="Proteomes" id="UP000010816"/>
    </source>
</evidence>
<name>L0H2G4_9GAMM</name>
<organism evidence="2 3">
    <name type="scientific">Thioflavicoccus mobilis 8321</name>
    <dbReference type="NCBI Taxonomy" id="765912"/>
    <lineage>
        <taxon>Bacteria</taxon>
        <taxon>Pseudomonadati</taxon>
        <taxon>Pseudomonadota</taxon>
        <taxon>Gammaproteobacteria</taxon>
        <taxon>Chromatiales</taxon>
        <taxon>Chromatiaceae</taxon>
        <taxon>Thioflavicoccus</taxon>
    </lineage>
</organism>
<dbReference type="PATRIC" id="fig|765912.4.peg.3508"/>
<protein>
    <submittedName>
        <fullName evidence="2">Microcystin-dependent protein</fullName>
    </submittedName>
</protein>
<dbReference type="InterPro" id="IPR011083">
    <property type="entry name" value="Phage_tail_collar_dom"/>
</dbReference>
<dbReference type="KEGG" id="tmb:Thimo_3586"/>
<feature type="domain" description="Phage tail collar" evidence="1">
    <location>
        <begin position="8"/>
        <end position="64"/>
    </location>
</feature>
<accession>L0H2G4</accession>
<dbReference type="STRING" id="765912.Thimo_3586"/>
<proteinExistence type="predicted"/>
<dbReference type="HOGENOM" id="CLU_087872_1_1_6"/>
<dbReference type="Gene3D" id="3.90.1340.10">
    <property type="entry name" value="Phage tail collar domain"/>
    <property type="match status" value="1"/>
</dbReference>
<gene>
    <name evidence="2" type="ORF">Thimo_3586</name>
</gene>
<sequence length="184" mass="19575">MSTLPFIGEISIYPYTFPPNNYATCAGQLIAIYQFQALYAVIGTIYGGDGRTTLGLPNLAGRAPMHFGTAPGLTPKPLGLRDGAATVELLDSDLPAHNHSLTGLFETQPSNDVDNPSVTFNYASTAETGGESLFMYSKDDTTVDVDLAPEAIGTTGSTVAHENRQPWLGLNFCIALDGLFPSRN</sequence>
<dbReference type="Pfam" id="PF07484">
    <property type="entry name" value="Collar"/>
    <property type="match status" value="1"/>
</dbReference>
<dbReference type="Proteomes" id="UP000010816">
    <property type="component" value="Chromosome"/>
</dbReference>
<reference evidence="2 3" key="1">
    <citation type="submission" date="2011-09" db="EMBL/GenBank/DDBJ databases">
        <title>Complete sequence of chromosome of Thioflavicoccus mobilis 8321.</title>
        <authorList>
            <consortium name="US DOE Joint Genome Institute"/>
            <person name="Lucas S."/>
            <person name="Han J."/>
            <person name="Lapidus A."/>
            <person name="Cheng J.-F."/>
            <person name="Goodwin L."/>
            <person name="Pitluck S."/>
            <person name="Peters L."/>
            <person name="Ovchinnikova G."/>
            <person name="Lu M."/>
            <person name="Detter J.C."/>
            <person name="Han C."/>
            <person name="Tapia R."/>
            <person name="Land M."/>
            <person name="Hauser L."/>
            <person name="Kyrpides N."/>
            <person name="Ivanova N."/>
            <person name="Pagani I."/>
            <person name="Vogl K."/>
            <person name="Liu Z."/>
            <person name="Imhoff J."/>
            <person name="Thiel V."/>
            <person name="Frigaard N.-U."/>
            <person name="Bryant D."/>
            <person name="Woyke T."/>
        </authorList>
    </citation>
    <scope>NUCLEOTIDE SEQUENCE [LARGE SCALE GENOMIC DNA]</scope>
    <source>
        <strain evidence="2 3">8321</strain>
    </source>
</reference>
<evidence type="ECO:0000313" key="2">
    <source>
        <dbReference type="EMBL" id="AGA92242.1"/>
    </source>
</evidence>
<dbReference type="RefSeq" id="WP_015282367.1">
    <property type="nucleotide sequence ID" value="NC_019940.1"/>
</dbReference>
<dbReference type="OrthoDB" id="9810174at2"/>
<evidence type="ECO:0000259" key="1">
    <source>
        <dbReference type="Pfam" id="PF07484"/>
    </source>
</evidence>
<dbReference type="AlphaFoldDB" id="L0H2G4"/>
<keyword evidence="3" id="KW-1185">Reference proteome</keyword>
<dbReference type="InterPro" id="IPR037053">
    <property type="entry name" value="Phage_tail_collar_dom_sf"/>
</dbReference>
<dbReference type="SUPFAM" id="SSF88874">
    <property type="entry name" value="Receptor-binding domain of short tail fibre protein gp12"/>
    <property type="match status" value="1"/>
</dbReference>
<dbReference type="eggNOG" id="COG4675">
    <property type="taxonomic scope" value="Bacteria"/>
</dbReference>